<organism evidence="1">
    <name type="scientific">Melanopsichium pennsylvanicum 4</name>
    <dbReference type="NCBI Taxonomy" id="1398559"/>
    <lineage>
        <taxon>Eukaryota</taxon>
        <taxon>Fungi</taxon>
        <taxon>Dikarya</taxon>
        <taxon>Basidiomycota</taxon>
        <taxon>Ustilaginomycotina</taxon>
        <taxon>Ustilaginomycetes</taxon>
        <taxon>Ustilaginales</taxon>
        <taxon>Ustilaginaceae</taxon>
        <taxon>Melanopsichium</taxon>
    </lineage>
</organism>
<feature type="non-terminal residue" evidence="1">
    <location>
        <position position="324"/>
    </location>
</feature>
<dbReference type="PANTHER" id="PTHR33266:SF1">
    <property type="entry name" value="F-BOX DOMAIN-CONTAINING PROTEIN"/>
    <property type="match status" value="1"/>
</dbReference>
<evidence type="ECO:0000313" key="1">
    <source>
        <dbReference type="EMBL" id="CDI54917.1"/>
    </source>
</evidence>
<feature type="non-terminal residue" evidence="1">
    <location>
        <position position="1"/>
    </location>
</feature>
<sequence length="324" mass="36030">MTLKLGHIAPLLFTCIRSSTSTARAGYPLGDDPIISLVSTEFSAVMPLYDKKAAILLAAWFCTVTLRLEALADDWDKFESLVALNNFGIPGHKRQRRDFFEEVTSSARILLLSPVANEDYNAIFQHHLTVPVRRLSIQIWLVKQHLISCGNVAACDVPLFVAIDKCVQLPPTLLNSIYWADEDPPVVFWLVLLSTNSSAASLIRPQSNRTSARDQNAVPLPVFVGVGFDVLQVELPPITVPVEIVELKHIQKYGRPLWISLVRKRFWAVATQKLLGMGDFAHGNYHFCFNVLASQLALQYTPTCGTGNSLFGKQASFARSKRPL</sequence>
<protein>
    <submittedName>
        <fullName evidence="1">Uncharacterized protein</fullName>
    </submittedName>
</protein>
<dbReference type="EMBL" id="HG529632">
    <property type="protein sequence ID" value="CDI54917.1"/>
    <property type="molecule type" value="Genomic_DNA"/>
</dbReference>
<proteinExistence type="predicted"/>
<dbReference type="AlphaFoldDB" id="A0A077R7C8"/>
<name>A0A077R7C8_9BASI</name>
<accession>A0A077R7C8</accession>
<dbReference type="PANTHER" id="PTHR33266">
    <property type="entry name" value="CHROMOSOME 15, WHOLE GENOME SHOTGUN SEQUENCE"/>
    <property type="match status" value="1"/>
</dbReference>
<reference evidence="1" key="1">
    <citation type="journal article" date="2014" name="Genome Biol. Evol.">
        <title>Gene Loss Rather Than Gene Gain Is Associated with a Host Jump from Monocots to Dicots in the Smut Fungus Melanopsichium pennsylvanicum.</title>
        <authorList>
            <person name="Sharma R."/>
            <person name="Mishra B."/>
            <person name="Runge F."/>
            <person name="Thines M."/>
        </authorList>
    </citation>
    <scope>NUCLEOTIDE SEQUENCE</scope>
    <source>
        <strain evidence="1">4</strain>
    </source>
</reference>